<sequence length="270" mass="31449">MPIKFRVKMAHYSLSSLLILMCFFSEALEVTFCFEDIDLPPYAIDQDENNLAERGMLLHLIKLSAKKAGIEAKFIRNPWLRCQKLVRNNDAQSLFSMIQTDERSQLFAFPEQNNLEPYFLMQAEYALFVKVGGRFDLDDSKSLLVDAEGLNLTKYKIYSQFGLSAPFGYVAYEFLRKNKILTPVNLTPKQGFSLIINNKLDGYVIERRIGIEIAKSMQIEKLIKPSQFAVIKTYWHAPFNQVFYQQNKEQIDLFWSHFSGFREQMSTKEK</sequence>
<dbReference type="EMBL" id="FOLO01000036">
    <property type="protein sequence ID" value="SFD14623.1"/>
    <property type="molecule type" value="Genomic_DNA"/>
</dbReference>
<dbReference type="Proteomes" id="UP000198862">
    <property type="component" value="Unassembled WGS sequence"/>
</dbReference>
<evidence type="ECO:0000313" key="3">
    <source>
        <dbReference type="Proteomes" id="UP000198862"/>
    </source>
</evidence>
<gene>
    <name evidence="2" type="ORF">SAMN02745724_03641</name>
</gene>
<dbReference type="Gene3D" id="3.40.190.10">
    <property type="entry name" value="Periplasmic binding protein-like II"/>
    <property type="match status" value="2"/>
</dbReference>
<keyword evidence="3" id="KW-1185">Reference proteome</keyword>
<reference evidence="2 3" key="1">
    <citation type="submission" date="2016-10" db="EMBL/GenBank/DDBJ databases">
        <authorList>
            <person name="de Groot N.N."/>
        </authorList>
    </citation>
    <scope>NUCLEOTIDE SEQUENCE [LARGE SCALE GENOMIC DNA]</scope>
    <source>
        <strain evidence="2 3">DSM 6059</strain>
    </source>
</reference>
<dbReference type="STRING" id="1123010.SAMN02745724_03641"/>
<dbReference type="OrthoDB" id="6118698at2"/>
<evidence type="ECO:0000256" key="1">
    <source>
        <dbReference type="SAM" id="SignalP"/>
    </source>
</evidence>
<evidence type="ECO:0000313" key="2">
    <source>
        <dbReference type="EMBL" id="SFD14623.1"/>
    </source>
</evidence>
<organism evidence="2 3">
    <name type="scientific">Pseudoalteromonas denitrificans DSM 6059</name>
    <dbReference type="NCBI Taxonomy" id="1123010"/>
    <lineage>
        <taxon>Bacteria</taxon>
        <taxon>Pseudomonadati</taxon>
        <taxon>Pseudomonadota</taxon>
        <taxon>Gammaproteobacteria</taxon>
        <taxon>Alteromonadales</taxon>
        <taxon>Pseudoalteromonadaceae</taxon>
        <taxon>Pseudoalteromonas</taxon>
    </lineage>
</organism>
<feature type="chain" id="PRO_5011577687" evidence="1">
    <location>
        <begin position="28"/>
        <end position="270"/>
    </location>
</feature>
<protein>
    <submittedName>
        <fullName evidence="2">Polar amino acid transport system substrate-binding protein</fullName>
    </submittedName>
</protein>
<dbReference type="SUPFAM" id="SSF53850">
    <property type="entry name" value="Periplasmic binding protein-like II"/>
    <property type="match status" value="1"/>
</dbReference>
<dbReference type="AlphaFoldDB" id="A0A1I1Q5X7"/>
<keyword evidence="1" id="KW-0732">Signal</keyword>
<proteinExistence type="predicted"/>
<accession>A0A1I1Q5X7</accession>
<name>A0A1I1Q5X7_9GAMM</name>
<feature type="signal peptide" evidence="1">
    <location>
        <begin position="1"/>
        <end position="27"/>
    </location>
</feature>